<dbReference type="GO" id="GO:0005886">
    <property type="term" value="C:plasma membrane"/>
    <property type="evidence" value="ECO:0007669"/>
    <property type="project" value="UniProtKB-SubCell"/>
</dbReference>
<feature type="transmembrane region" description="Helical" evidence="8">
    <location>
        <begin position="278"/>
        <end position="301"/>
    </location>
</feature>
<dbReference type="EMBL" id="FNEM01000003">
    <property type="protein sequence ID" value="SDI85058.1"/>
    <property type="molecule type" value="Genomic_DNA"/>
</dbReference>
<gene>
    <name evidence="9" type="ORF">SAMN04488540_103270</name>
</gene>
<dbReference type="InterPro" id="IPR002549">
    <property type="entry name" value="AI-2E-like"/>
</dbReference>
<feature type="transmembrane region" description="Helical" evidence="8">
    <location>
        <begin position="72"/>
        <end position="93"/>
    </location>
</feature>
<protein>
    <submittedName>
        <fullName evidence="9">Putative permease</fullName>
    </submittedName>
</protein>
<dbReference type="AlphaFoldDB" id="A0A1G8NYJ3"/>
<evidence type="ECO:0000256" key="7">
    <source>
        <dbReference type="ARBA" id="ARBA00023136"/>
    </source>
</evidence>
<keyword evidence="7 8" id="KW-0472">Membrane</keyword>
<sequence>MWNLVRSWYQEKFSDPQAVTLAMILVVGFAVIYFYGQLITPLLVAIVLAYMLEWPVAQMANRGMPRVLAASLVLLTFVGAMALFCLVALPQIWNQGISLARELPEMFSWAQGQVLTLPQLYPEFISESQIHDLMQNLNGRLLAWGQQVLQVSLGSLIDLVALAVYAILVPLLVFFFLKDKRELLRGFSRFVPDNRELAKKVWAEMNGQIVNYIRGKAIEILIIGVTSYLTFLFMDLRYAALLGLVVGLSVLIPYIGATVVTIPVAMVGLFQWGWSPQFGYLLLAYGIIQALDGNVLVPLLFSEAVNLHPVAIIVSVLIFGGLWGFWGVFFAIPLATLVKAVVNAWPSTDLPAAAGEQG</sequence>
<dbReference type="Pfam" id="PF01594">
    <property type="entry name" value="AI-2E_transport"/>
    <property type="match status" value="1"/>
</dbReference>
<comment type="similarity">
    <text evidence="2">Belongs to the autoinducer-2 exporter (AI-2E) (TC 2.A.86) family.</text>
</comment>
<name>A0A1G8NYJ3_9GAMM</name>
<keyword evidence="3" id="KW-0813">Transport</keyword>
<evidence type="ECO:0000256" key="6">
    <source>
        <dbReference type="ARBA" id="ARBA00022989"/>
    </source>
</evidence>
<evidence type="ECO:0000313" key="10">
    <source>
        <dbReference type="Proteomes" id="UP000199527"/>
    </source>
</evidence>
<keyword evidence="6 8" id="KW-1133">Transmembrane helix</keyword>
<keyword evidence="10" id="KW-1185">Reference proteome</keyword>
<feature type="transmembrane region" description="Helical" evidence="8">
    <location>
        <begin position="217"/>
        <end position="234"/>
    </location>
</feature>
<evidence type="ECO:0000256" key="4">
    <source>
        <dbReference type="ARBA" id="ARBA00022475"/>
    </source>
</evidence>
<feature type="transmembrane region" description="Helical" evidence="8">
    <location>
        <begin position="307"/>
        <end position="332"/>
    </location>
</feature>
<dbReference type="GO" id="GO:0055085">
    <property type="term" value="P:transmembrane transport"/>
    <property type="evidence" value="ECO:0007669"/>
    <property type="project" value="TreeGrafter"/>
</dbReference>
<evidence type="ECO:0000256" key="8">
    <source>
        <dbReference type="SAM" id="Phobius"/>
    </source>
</evidence>
<evidence type="ECO:0000256" key="3">
    <source>
        <dbReference type="ARBA" id="ARBA00022448"/>
    </source>
</evidence>
<dbReference type="PANTHER" id="PTHR21716">
    <property type="entry name" value="TRANSMEMBRANE PROTEIN"/>
    <property type="match status" value="1"/>
</dbReference>
<keyword evidence="5 8" id="KW-0812">Transmembrane</keyword>
<dbReference type="RefSeq" id="WP_090363333.1">
    <property type="nucleotide sequence ID" value="NZ_FNEM01000003.1"/>
</dbReference>
<evidence type="ECO:0000313" key="9">
    <source>
        <dbReference type="EMBL" id="SDI85058.1"/>
    </source>
</evidence>
<dbReference type="Proteomes" id="UP000199527">
    <property type="component" value="Unassembled WGS sequence"/>
</dbReference>
<accession>A0A1G8NYJ3</accession>
<proteinExistence type="inferred from homology"/>
<feature type="transmembrane region" description="Helical" evidence="8">
    <location>
        <begin position="156"/>
        <end position="177"/>
    </location>
</feature>
<organism evidence="9 10">
    <name type="scientific">Ferrimonas sediminum</name>
    <dbReference type="NCBI Taxonomy" id="718193"/>
    <lineage>
        <taxon>Bacteria</taxon>
        <taxon>Pseudomonadati</taxon>
        <taxon>Pseudomonadota</taxon>
        <taxon>Gammaproteobacteria</taxon>
        <taxon>Alteromonadales</taxon>
        <taxon>Ferrimonadaceae</taxon>
        <taxon>Ferrimonas</taxon>
    </lineage>
</organism>
<feature type="transmembrane region" description="Helical" evidence="8">
    <location>
        <begin position="240"/>
        <end position="266"/>
    </location>
</feature>
<dbReference type="OrthoDB" id="5562213at2"/>
<reference evidence="10" key="1">
    <citation type="submission" date="2016-10" db="EMBL/GenBank/DDBJ databases">
        <authorList>
            <person name="Varghese N."/>
            <person name="Submissions S."/>
        </authorList>
    </citation>
    <scope>NUCLEOTIDE SEQUENCE [LARGE SCALE GENOMIC DNA]</scope>
    <source>
        <strain evidence="10">DSM 23317</strain>
    </source>
</reference>
<evidence type="ECO:0000256" key="2">
    <source>
        <dbReference type="ARBA" id="ARBA00009773"/>
    </source>
</evidence>
<comment type="subcellular location">
    <subcellularLocation>
        <location evidence="1">Cell membrane</location>
        <topology evidence="1">Multi-pass membrane protein</topology>
    </subcellularLocation>
</comment>
<keyword evidence="4" id="KW-1003">Cell membrane</keyword>
<evidence type="ECO:0000256" key="5">
    <source>
        <dbReference type="ARBA" id="ARBA00022692"/>
    </source>
</evidence>
<feature type="transmembrane region" description="Helical" evidence="8">
    <location>
        <begin position="20"/>
        <end position="51"/>
    </location>
</feature>
<evidence type="ECO:0000256" key="1">
    <source>
        <dbReference type="ARBA" id="ARBA00004651"/>
    </source>
</evidence>
<dbReference type="PANTHER" id="PTHR21716:SF53">
    <property type="entry name" value="PERMEASE PERM-RELATED"/>
    <property type="match status" value="1"/>
</dbReference>